<comment type="caution">
    <text evidence="1">The sequence shown here is derived from an EMBL/GenBank/DDBJ whole genome shotgun (WGS) entry which is preliminary data.</text>
</comment>
<evidence type="ECO:0000313" key="1">
    <source>
        <dbReference type="EMBL" id="KAH3773986.1"/>
    </source>
</evidence>
<dbReference type="AlphaFoldDB" id="A0A9D4E6B9"/>
<reference evidence="1" key="1">
    <citation type="journal article" date="2019" name="bioRxiv">
        <title>The Genome of the Zebra Mussel, Dreissena polymorpha: A Resource for Invasive Species Research.</title>
        <authorList>
            <person name="McCartney M.A."/>
            <person name="Auch B."/>
            <person name="Kono T."/>
            <person name="Mallez S."/>
            <person name="Zhang Y."/>
            <person name="Obille A."/>
            <person name="Becker A."/>
            <person name="Abrahante J.E."/>
            <person name="Garbe J."/>
            <person name="Badalamenti J.P."/>
            <person name="Herman A."/>
            <person name="Mangelson H."/>
            <person name="Liachko I."/>
            <person name="Sullivan S."/>
            <person name="Sone E.D."/>
            <person name="Koren S."/>
            <person name="Silverstein K.A.T."/>
            <person name="Beckman K.B."/>
            <person name="Gohl D.M."/>
        </authorList>
    </citation>
    <scope>NUCLEOTIDE SEQUENCE</scope>
    <source>
        <strain evidence="1">Duluth1</strain>
        <tissue evidence="1">Whole animal</tissue>
    </source>
</reference>
<organism evidence="1 2">
    <name type="scientific">Dreissena polymorpha</name>
    <name type="common">Zebra mussel</name>
    <name type="synonym">Mytilus polymorpha</name>
    <dbReference type="NCBI Taxonomy" id="45954"/>
    <lineage>
        <taxon>Eukaryota</taxon>
        <taxon>Metazoa</taxon>
        <taxon>Spiralia</taxon>
        <taxon>Lophotrochozoa</taxon>
        <taxon>Mollusca</taxon>
        <taxon>Bivalvia</taxon>
        <taxon>Autobranchia</taxon>
        <taxon>Heteroconchia</taxon>
        <taxon>Euheterodonta</taxon>
        <taxon>Imparidentia</taxon>
        <taxon>Neoheterodontei</taxon>
        <taxon>Myida</taxon>
        <taxon>Dreissenoidea</taxon>
        <taxon>Dreissenidae</taxon>
        <taxon>Dreissena</taxon>
    </lineage>
</organism>
<evidence type="ECO:0000313" key="2">
    <source>
        <dbReference type="Proteomes" id="UP000828390"/>
    </source>
</evidence>
<name>A0A9D4E6B9_DREPO</name>
<gene>
    <name evidence="1" type="ORF">DPMN_175357</name>
</gene>
<dbReference type="Proteomes" id="UP000828390">
    <property type="component" value="Unassembled WGS sequence"/>
</dbReference>
<sequence>MFSSTLNKFALHREVFTTSFLTKFHKDWAIHVNSRVLTSRNHFLYYLHMQKTATHPVGHVFQLSRFIFEVVQDIIFYEALTKHVTPIVKFLASGGHVFKCTGNMFELVKDIILTQMLD</sequence>
<reference evidence="1" key="2">
    <citation type="submission" date="2020-11" db="EMBL/GenBank/DDBJ databases">
        <authorList>
            <person name="McCartney M.A."/>
            <person name="Auch B."/>
            <person name="Kono T."/>
            <person name="Mallez S."/>
            <person name="Becker A."/>
            <person name="Gohl D.M."/>
            <person name="Silverstein K.A.T."/>
            <person name="Koren S."/>
            <person name="Bechman K.B."/>
            <person name="Herman A."/>
            <person name="Abrahante J.E."/>
            <person name="Garbe J."/>
        </authorList>
    </citation>
    <scope>NUCLEOTIDE SEQUENCE</scope>
    <source>
        <strain evidence="1">Duluth1</strain>
        <tissue evidence="1">Whole animal</tissue>
    </source>
</reference>
<dbReference type="EMBL" id="JAIWYP010000009">
    <property type="protein sequence ID" value="KAH3773986.1"/>
    <property type="molecule type" value="Genomic_DNA"/>
</dbReference>
<keyword evidence="2" id="KW-1185">Reference proteome</keyword>
<protein>
    <submittedName>
        <fullName evidence="1">Uncharacterized protein</fullName>
    </submittedName>
</protein>
<proteinExistence type="predicted"/>
<accession>A0A9D4E6B9</accession>